<feature type="domain" description="Protein kinase" evidence="22">
    <location>
        <begin position="598"/>
        <end position="851"/>
    </location>
</feature>
<dbReference type="CDD" id="cd06899">
    <property type="entry name" value="lectin_legume_LecRK_Arcelin_ConA"/>
    <property type="match status" value="1"/>
</dbReference>
<evidence type="ECO:0000256" key="5">
    <source>
        <dbReference type="ARBA" id="ARBA00022475"/>
    </source>
</evidence>
<keyword evidence="25" id="KW-1185">Reference proteome</keyword>
<name>A0AA38T1X9_9ASTR</name>
<evidence type="ECO:0000256" key="20">
    <source>
        <dbReference type="SAM" id="MobiDB-lite"/>
    </source>
</evidence>
<dbReference type="SMART" id="SM00220">
    <property type="entry name" value="S_TKc"/>
    <property type="match status" value="1"/>
</dbReference>
<evidence type="ECO:0000256" key="11">
    <source>
        <dbReference type="ARBA" id="ARBA00022741"/>
    </source>
</evidence>
<keyword evidence="6" id="KW-0723">Serine/threonine-protein kinase</keyword>
<dbReference type="InterPro" id="IPR019825">
    <property type="entry name" value="Lectin_legB_Mn/Ca_BS"/>
</dbReference>
<dbReference type="InterPro" id="IPR036875">
    <property type="entry name" value="Znf_CCHC_sf"/>
</dbReference>
<evidence type="ECO:0000256" key="18">
    <source>
        <dbReference type="PROSITE-ProRule" id="PRU00047"/>
    </source>
</evidence>
<evidence type="ECO:0000256" key="16">
    <source>
        <dbReference type="ARBA" id="ARBA00023170"/>
    </source>
</evidence>
<feature type="transmembrane region" description="Helical" evidence="21">
    <location>
        <begin position="532"/>
        <end position="553"/>
    </location>
</feature>
<comment type="subcellular location">
    <subcellularLocation>
        <location evidence="1">Cell membrane</location>
        <topology evidence="1">Single-pass type I membrane protein</topology>
    </subcellularLocation>
</comment>
<keyword evidence="18" id="KW-0479">Metal-binding</keyword>
<organism evidence="24 25">
    <name type="scientific">Centaurea solstitialis</name>
    <name type="common">yellow star-thistle</name>
    <dbReference type="NCBI Taxonomy" id="347529"/>
    <lineage>
        <taxon>Eukaryota</taxon>
        <taxon>Viridiplantae</taxon>
        <taxon>Streptophyta</taxon>
        <taxon>Embryophyta</taxon>
        <taxon>Tracheophyta</taxon>
        <taxon>Spermatophyta</taxon>
        <taxon>Magnoliopsida</taxon>
        <taxon>eudicotyledons</taxon>
        <taxon>Gunneridae</taxon>
        <taxon>Pentapetalae</taxon>
        <taxon>asterids</taxon>
        <taxon>campanulids</taxon>
        <taxon>Asterales</taxon>
        <taxon>Asteraceae</taxon>
        <taxon>Carduoideae</taxon>
        <taxon>Cardueae</taxon>
        <taxon>Centaureinae</taxon>
        <taxon>Centaurea</taxon>
    </lineage>
</organism>
<dbReference type="GO" id="GO:0005886">
    <property type="term" value="C:plasma membrane"/>
    <property type="evidence" value="ECO:0007669"/>
    <property type="project" value="UniProtKB-SubCell"/>
</dbReference>
<dbReference type="Gene3D" id="1.10.510.10">
    <property type="entry name" value="Transferase(Phosphotransferase) domain 1"/>
    <property type="match status" value="1"/>
</dbReference>
<evidence type="ECO:0000256" key="1">
    <source>
        <dbReference type="ARBA" id="ARBA00004251"/>
    </source>
</evidence>
<evidence type="ECO:0000256" key="10">
    <source>
        <dbReference type="ARBA" id="ARBA00022734"/>
    </source>
</evidence>
<comment type="caution">
    <text evidence="24">The sequence shown here is derived from an EMBL/GenBank/DDBJ whole genome shotgun (WGS) entry which is preliminary data.</text>
</comment>
<evidence type="ECO:0000256" key="21">
    <source>
        <dbReference type="SAM" id="Phobius"/>
    </source>
</evidence>
<keyword evidence="9" id="KW-0732">Signal</keyword>
<dbReference type="EC" id="2.7.11.1" evidence="4"/>
<evidence type="ECO:0000256" key="13">
    <source>
        <dbReference type="ARBA" id="ARBA00022840"/>
    </source>
</evidence>
<keyword evidence="7" id="KW-0808">Transferase</keyword>
<evidence type="ECO:0000256" key="2">
    <source>
        <dbReference type="ARBA" id="ARBA00008536"/>
    </source>
</evidence>
<dbReference type="Gene3D" id="3.30.200.20">
    <property type="entry name" value="Phosphorylase Kinase, domain 1"/>
    <property type="match status" value="1"/>
</dbReference>
<dbReference type="PANTHER" id="PTHR27007">
    <property type="match status" value="1"/>
</dbReference>
<dbReference type="PROSITE" id="PS50158">
    <property type="entry name" value="ZF_CCHC"/>
    <property type="match status" value="1"/>
</dbReference>
<dbReference type="InterPro" id="IPR000719">
    <property type="entry name" value="Prot_kinase_dom"/>
</dbReference>
<accession>A0AA38T1X9</accession>
<dbReference type="FunFam" id="1.10.510.10:FF:000240">
    <property type="entry name" value="Lectin-domain containing receptor kinase A4.3"/>
    <property type="match status" value="1"/>
</dbReference>
<protein>
    <recommendedName>
        <fullName evidence="4">non-specific serine/threonine protein kinase</fullName>
        <ecNumber evidence="4">2.7.11.1</ecNumber>
    </recommendedName>
</protein>
<evidence type="ECO:0000256" key="15">
    <source>
        <dbReference type="ARBA" id="ARBA00023136"/>
    </source>
</evidence>
<dbReference type="Proteomes" id="UP001172457">
    <property type="component" value="Chromosome 4"/>
</dbReference>
<keyword evidence="18" id="KW-0863">Zinc-finger</keyword>
<dbReference type="SUPFAM" id="SSF49899">
    <property type="entry name" value="Concanavalin A-like lectins/glucanases"/>
    <property type="match status" value="1"/>
</dbReference>
<dbReference type="PROSITE" id="PS00108">
    <property type="entry name" value="PROTEIN_KINASE_ST"/>
    <property type="match status" value="1"/>
</dbReference>
<dbReference type="InterPro" id="IPR017441">
    <property type="entry name" value="Protein_kinase_ATP_BS"/>
</dbReference>
<dbReference type="GO" id="GO:0004674">
    <property type="term" value="F:protein serine/threonine kinase activity"/>
    <property type="evidence" value="ECO:0007669"/>
    <property type="project" value="UniProtKB-KW"/>
</dbReference>
<sequence>MAGNAGALTVREQGNVPLQCPKLTETNYTSWSILVETVLRAYGLWESVDPVTGGTVDEKKNYTTKAIIFQTLPEDILLQVSKHKDAKDVWEAIRVRYLGADRVQKARMQTLRSELEMLRMKENETINEFSGKISGIVAKFKSLGSSLEEEVVVRKLLNSAPKKYLPIIASIEQYSDIETMSFEEVVGRLKAYEERLKSHDDKDEEQGKLLLTNSEHDGKQFGRGRGRGRGFGRGERGRGRGSGRGDKSGFRCYECGMFGHFANECTKWKDKENEANLMQEEEPALLLYIFQFCKWCFDNEDRTHLAGRATYIQPLHLWNNATGEIASFATNFSFVIDSRQKQTYGDGLTFFLAENNSVITGGGAMGLPVNETSKLATNRFVAVEFDTYVNPWDPKDSSNNTIGDHVGITISNLTGISLTSVRYHKWFSNVTGGADCEAWVTYDSISKNLSVSFTGFRNNETVHQDGLSYTIDLRDVLPERVIFGFSAGTGDNFQKNNVKSWSFSSTDVENVKISSLPPNPNPNSVGSKNSKVALTVGLSVAIPFLTTLAFLLWRMKKKNRKDEAEELEFNAEMNTEFEMGTGPTRFSYRELTQSTNNFSEDEKLGEGGFGGVYKGFLKDSKKYVAVKQVSKTSKQGIKEYASEVRIISRLRHRNLVQLIGWCHEKRELLLVYELMENGSLDAHLFKGKSLLTWGTRYKIAHGLASALLYLHEEWEQCVLHRDIKSSNVMLDSNFNPKLGDFGLAKLVDHEKGSQTTMLAGTLGYMAPECVATGKASKESDVFSFGVVALEIACGRKPINYKVPERPMRLVDWVWELYGTGNLLEAVDPRLGSDFEIEEIKRLMIVGLWFDE</sequence>
<keyword evidence="13 19" id="KW-0067">ATP-binding</keyword>
<dbReference type="InterPro" id="IPR011009">
    <property type="entry name" value="Kinase-like_dom_sf"/>
</dbReference>
<feature type="compositionally biased region" description="Basic and acidic residues" evidence="20">
    <location>
        <begin position="232"/>
        <end position="245"/>
    </location>
</feature>
<keyword evidence="14 21" id="KW-1133">Transmembrane helix</keyword>
<evidence type="ECO:0000256" key="8">
    <source>
        <dbReference type="ARBA" id="ARBA00022692"/>
    </source>
</evidence>
<evidence type="ECO:0000256" key="17">
    <source>
        <dbReference type="ARBA" id="ARBA00023180"/>
    </source>
</evidence>
<dbReference type="Pfam" id="PF00069">
    <property type="entry name" value="Pkinase"/>
    <property type="match status" value="1"/>
</dbReference>
<feature type="binding site" evidence="19">
    <location>
        <position position="627"/>
    </location>
    <ligand>
        <name>ATP</name>
        <dbReference type="ChEBI" id="CHEBI:30616"/>
    </ligand>
</feature>
<dbReference type="InterPro" id="IPR001220">
    <property type="entry name" value="Legume_lectin_dom"/>
</dbReference>
<evidence type="ECO:0000256" key="7">
    <source>
        <dbReference type="ARBA" id="ARBA00022679"/>
    </source>
</evidence>
<keyword evidence="10" id="KW-0430">Lectin</keyword>
<evidence type="ECO:0000256" key="4">
    <source>
        <dbReference type="ARBA" id="ARBA00012513"/>
    </source>
</evidence>
<dbReference type="Pfam" id="PF14223">
    <property type="entry name" value="Retrotran_gag_2"/>
    <property type="match status" value="1"/>
</dbReference>
<evidence type="ECO:0000313" key="25">
    <source>
        <dbReference type="Proteomes" id="UP001172457"/>
    </source>
</evidence>
<keyword evidence="18" id="KW-0862">Zinc</keyword>
<evidence type="ECO:0000256" key="12">
    <source>
        <dbReference type="ARBA" id="ARBA00022777"/>
    </source>
</evidence>
<dbReference type="SUPFAM" id="SSF56112">
    <property type="entry name" value="Protein kinase-like (PK-like)"/>
    <property type="match status" value="1"/>
</dbReference>
<dbReference type="Gene3D" id="2.60.120.200">
    <property type="match status" value="1"/>
</dbReference>
<comment type="similarity">
    <text evidence="3">In the C-terminal section; belongs to the protein kinase superfamily. Ser/Thr protein kinase family.</text>
</comment>
<feature type="region of interest" description="Disordered" evidence="20">
    <location>
        <begin position="218"/>
        <end position="245"/>
    </location>
</feature>
<dbReference type="GO" id="GO:0030246">
    <property type="term" value="F:carbohydrate binding"/>
    <property type="evidence" value="ECO:0007669"/>
    <property type="project" value="UniProtKB-KW"/>
</dbReference>
<dbReference type="InterPro" id="IPR013320">
    <property type="entry name" value="ConA-like_dom_sf"/>
</dbReference>
<feature type="domain" description="CCHC-type" evidence="23">
    <location>
        <begin position="251"/>
        <end position="267"/>
    </location>
</feature>
<evidence type="ECO:0000256" key="3">
    <source>
        <dbReference type="ARBA" id="ARBA00010217"/>
    </source>
</evidence>
<keyword evidence="17" id="KW-0325">Glycoprotein</keyword>
<dbReference type="GO" id="GO:0002229">
    <property type="term" value="P:defense response to oomycetes"/>
    <property type="evidence" value="ECO:0007669"/>
    <property type="project" value="UniProtKB-ARBA"/>
</dbReference>
<dbReference type="FunFam" id="3.30.200.20:FF:000168">
    <property type="entry name" value="L-type lectin-domain containing receptor kinase IX.1"/>
    <property type="match status" value="1"/>
</dbReference>
<evidence type="ECO:0000313" key="24">
    <source>
        <dbReference type="EMBL" id="KAJ9552069.1"/>
    </source>
</evidence>
<dbReference type="InterPro" id="IPR050528">
    <property type="entry name" value="L-type_Lectin-RKs"/>
</dbReference>
<dbReference type="InterPro" id="IPR000985">
    <property type="entry name" value="Lectin_LegA_CS"/>
</dbReference>
<dbReference type="PROSITE" id="PS00308">
    <property type="entry name" value="LECTIN_LEGUME_ALPHA"/>
    <property type="match status" value="1"/>
</dbReference>
<keyword evidence="11 19" id="KW-0547">Nucleotide-binding</keyword>
<keyword evidence="8 21" id="KW-0812">Transmembrane</keyword>
<evidence type="ECO:0000259" key="22">
    <source>
        <dbReference type="PROSITE" id="PS50011"/>
    </source>
</evidence>
<keyword evidence="5" id="KW-1003">Cell membrane</keyword>
<comment type="similarity">
    <text evidence="2">In the N-terminal section; belongs to the leguminous lectin family.</text>
</comment>
<reference evidence="24" key="1">
    <citation type="submission" date="2023-03" db="EMBL/GenBank/DDBJ databases">
        <title>Chromosome-scale reference genome and RAD-based genetic map of yellow starthistle (Centaurea solstitialis) reveal putative structural variation and QTLs associated with invader traits.</title>
        <authorList>
            <person name="Reatini B."/>
            <person name="Cang F.A."/>
            <person name="Jiang Q."/>
            <person name="Mckibben M.T.W."/>
            <person name="Barker M.S."/>
            <person name="Rieseberg L.H."/>
            <person name="Dlugosch K.M."/>
        </authorList>
    </citation>
    <scope>NUCLEOTIDE SEQUENCE</scope>
    <source>
        <strain evidence="24">CAN-66</strain>
        <tissue evidence="24">Leaf</tissue>
    </source>
</reference>
<dbReference type="Pfam" id="PF00139">
    <property type="entry name" value="Lectin_legB"/>
    <property type="match status" value="1"/>
</dbReference>
<dbReference type="GO" id="GO:0003676">
    <property type="term" value="F:nucleic acid binding"/>
    <property type="evidence" value="ECO:0007669"/>
    <property type="project" value="InterPro"/>
</dbReference>
<dbReference type="EMBL" id="JARYMX010000004">
    <property type="protein sequence ID" value="KAJ9552069.1"/>
    <property type="molecule type" value="Genomic_DNA"/>
</dbReference>
<keyword evidence="16" id="KW-0675">Receptor</keyword>
<evidence type="ECO:0000256" key="9">
    <source>
        <dbReference type="ARBA" id="ARBA00022729"/>
    </source>
</evidence>
<dbReference type="PROSITE" id="PS00107">
    <property type="entry name" value="PROTEIN_KINASE_ATP"/>
    <property type="match status" value="1"/>
</dbReference>
<dbReference type="GO" id="GO:0008270">
    <property type="term" value="F:zinc ion binding"/>
    <property type="evidence" value="ECO:0007669"/>
    <property type="project" value="UniProtKB-KW"/>
</dbReference>
<dbReference type="PROSITE" id="PS50011">
    <property type="entry name" value="PROTEIN_KINASE_DOM"/>
    <property type="match status" value="1"/>
</dbReference>
<evidence type="ECO:0000256" key="19">
    <source>
        <dbReference type="PROSITE-ProRule" id="PRU10141"/>
    </source>
</evidence>
<dbReference type="PROSITE" id="PS00307">
    <property type="entry name" value="LECTIN_LEGUME_BETA"/>
    <property type="match status" value="1"/>
</dbReference>
<gene>
    <name evidence="24" type="ORF">OSB04_016114</name>
</gene>
<dbReference type="AlphaFoldDB" id="A0AA38T1X9"/>
<keyword evidence="15 21" id="KW-0472">Membrane</keyword>
<dbReference type="InterPro" id="IPR008271">
    <property type="entry name" value="Ser/Thr_kinase_AS"/>
</dbReference>
<evidence type="ECO:0000259" key="23">
    <source>
        <dbReference type="PROSITE" id="PS50158"/>
    </source>
</evidence>
<dbReference type="GO" id="GO:0005524">
    <property type="term" value="F:ATP binding"/>
    <property type="evidence" value="ECO:0007669"/>
    <property type="project" value="UniProtKB-UniRule"/>
</dbReference>
<keyword evidence="12" id="KW-0418">Kinase</keyword>
<dbReference type="InterPro" id="IPR001878">
    <property type="entry name" value="Znf_CCHC"/>
</dbReference>
<evidence type="ECO:0000256" key="6">
    <source>
        <dbReference type="ARBA" id="ARBA00022527"/>
    </source>
</evidence>
<evidence type="ECO:0000256" key="14">
    <source>
        <dbReference type="ARBA" id="ARBA00022989"/>
    </source>
</evidence>
<dbReference type="SUPFAM" id="SSF57756">
    <property type="entry name" value="Retrovirus zinc finger-like domains"/>
    <property type="match status" value="1"/>
</dbReference>
<dbReference type="SMART" id="SM00343">
    <property type="entry name" value="ZnF_C2HC"/>
    <property type="match status" value="1"/>
</dbReference>
<proteinExistence type="inferred from homology"/>